<feature type="domain" description="Xylose isomerase-like TIM barrel" evidence="2">
    <location>
        <begin position="54"/>
        <end position="268"/>
    </location>
</feature>
<dbReference type="InterPro" id="IPR036237">
    <property type="entry name" value="Xyl_isomerase-like_sf"/>
</dbReference>
<keyword evidence="3" id="KW-0413">Isomerase</keyword>
<dbReference type="PANTHER" id="PTHR12110">
    <property type="entry name" value="HYDROXYPYRUVATE ISOMERASE"/>
    <property type="match status" value="1"/>
</dbReference>
<feature type="chain" id="PRO_5023119782" evidence="1">
    <location>
        <begin position="28"/>
        <end position="290"/>
    </location>
</feature>
<sequence length="290" mass="32548">MTTRRTFLQHAALLTAGAFLAPSALLAKPTQKVGIQLYTLREQISKDVKGVIGKVAKAGYNEVETYGYSLKNKFWGLEPKAFKQLLSANKLTAPSGHFGFDDYIGAGKDDDLKAYIDAAKAVDMKYVVVPYLGDKLRQSASDYQRIAERLNTAAEACKRAGLGLAYHNHDFEFQKFDNTTGYDILLNETDKDLVKFELDLYWVVRADLDPVTMFNANPGRFVMWHVKDMDKANPKLNTEVGSGSVNFRKIFDQASQSGVEHIFVEQENFAIDPFKSINQSYAYVKKNLLS</sequence>
<organism evidence="3 4">
    <name type="scientific">Pontibacter qinzhouensis</name>
    <dbReference type="NCBI Taxonomy" id="2603253"/>
    <lineage>
        <taxon>Bacteria</taxon>
        <taxon>Pseudomonadati</taxon>
        <taxon>Bacteroidota</taxon>
        <taxon>Cytophagia</taxon>
        <taxon>Cytophagales</taxon>
        <taxon>Hymenobacteraceae</taxon>
        <taxon>Pontibacter</taxon>
    </lineage>
</organism>
<dbReference type="Proteomes" id="UP000321926">
    <property type="component" value="Unassembled WGS sequence"/>
</dbReference>
<evidence type="ECO:0000313" key="3">
    <source>
        <dbReference type="EMBL" id="TXK49376.1"/>
    </source>
</evidence>
<dbReference type="InterPro" id="IPR006311">
    <property type="entry name" value="TAT_signal"/>
</dbReference>
<dbReference type="Gene3D" id="3.20.20.150">
    <property type="entry name" value="Divalent-metal-dependent TIM barrel enzymes"/>
    <property type="match status" value="1"/>
</dbReference>
<feature type="signal peptide" evidence="1">
    <location>
        <begin position="1"/>
        <end position="27"/>
    </location>
</feature>
<dbReference type="InterPro" id="IPR050312">
    <property type="entry name" value="IolE/XylAMocC-like"/>
</dbReference>
<dbReference type="Pfam" id="PF01261">
    <property type="entry name" value="AP_endonuc_2"/>
    <property type="match status" value="1"/>
</dbReference>
<evidence type="ECO:0000259" key="2">
    <source>
        <dbReference type="Pfam" id="PF01261"/>
    </source>
</evidence>
<dbReference type="PROSITE" id="PS51318">
    <property type="entry name" value="TAT"/>
    <property type="match status" value="1"/>
</dbReference>
<protein>
    <submittedName>
        <fullName evidence="3">Sugar phosphate isomerase/epimerase</fullName>
    </submittedName>
</protein>
<gene>
    <name evidence="3" type="ORF">FVR03_06470</name>
</gene>
<evidence type="ECO:0000313" key="4">
    <source>
        <dbReference type="Proteomes" id="UP000321926"/>
    </source>
</evidence>
<evidence type="ECO:0000256" key="1">
    <source>
        <dbReference type="SAM" id="SignalP"/>
    </source>
</evidence>
<name>A0A5C8KB62_9BACT</name>
<dbReference type="AlphaFoldDB" id="A0A5C8KB62"/>
<reference evidence="3 4" key="1">
    <citation type="submission" date="2019-08" db="EMBL/GenBank/DDBJ databases">
        <authorList>
            <person name="Shi S."/>
        </authorList>
    </citation>
    <scope>NUCLEOTIDE SEQUENCE [LARGE SCALE GENOMIC DNA]</scope>
    <source>
        <strain evidence="3 4">GY10130</strain>
    </source>
</reference>
<dbReference type="InterPro" id="IPR013022">
    <property type="entry name" value="Xyl_isomerase-like_TIM-brl"/>
</dbReference>
<dbReference type="OrthoDB" id="9798407at2"/>
<dbReference type="RefSeq" id="WP_147920920.1">
    <property type="nucleotide sequence ID" value="NZ_VRTY01000017.1"/>
</dbReference>
<dbReference type="SUPFAM" id="SSF51658">
    <property type="entry name" value="Xylose isomerase-like"/>
    <property type="match status" value="1"/>
</dbReference>
<proteinExistence type="predicted"/>
<dbReference type="EMBL" id="VRTY01000017">
    <property type="protein sequence ID" value="TXK49376.1"/>
    <property type="molecule type" value="Genomic_DNA"/>
</dbReference>
<keyword evidence="1" id="KW-0732">Signal</keyword>
<dbReference type="PANTHER" id="PTHR12110:SF41">
    <property type="entry name" value="INOSOSE DEHYDRATASE"/>
    <property type="match status" value="1"/>
</dbReference>
<keyword evidence="4" id="KW-1185">Reference proteome</keyword>
<dbReference type="GO" id="GO:0016853">
    <property type="term" value="F:isomerase activity"/>
    <property type="evidence" value="ECO:0007669"/>
    <property type="project" value="UniProtKB-KW"/>
</dbReference>
<comment type="caution">
    <text evidence="3">The sequence shown here is derived from an EMBL/GenBank/DDBJ whole genome shotgun (WGS) entry which is preliminary data.</text>
</comment>
<accession>A0A5C8KB62</accession>